<dbReference type="GO" id="GO:0005829">
    <property type="term" value="C:cytosol"/>
    <property type="evidence" value="ECO:0007669"/>
    <property type="project" value="TreeGrafter"/>
</dbReference>
<dbReference type="GO" id="GO:0001731">
    <property type="term" value="P:formation of translation preinitiation complex"/>
    <property type="evidence" value="ECO:0007669"/>
    <property type="project" value="TreeGrafter"/>
</dbReference>
<accession>V6LCP3</accession>
<evidence type="ECO:0000313" key="11">
    <source>
        <dbReference type="Proteomes" id="UP000018208"/>
    </source>
</evidence>
<dbReference type="InterPro" id="IPR050543">
    <property type="entry name" value="eIF2G"/>
</dbReference>
<keyword evidence="6" id="KW-0342">GTP-binding</keyword>
<feature type="domain" description="Tr-type G" evidence="8">
    <location>
        <begin position="29"/>
        <end position="233"/>
    </location>
</feature>
<dbReference type="FunFam" id="3.40.50.300:FF:000065">
    <property type="entry name" value="Eukaryotic translation initiation factor 2 subunit gamma"/>
    <property type="match status" value="1"/>
</dbReference>
<keyword evidence="2 9" id="KW-0396">Initiation factor</keyword>
<dbReference type="PANTHER" id="PTHR42854">
    <property type="entry name" value="EUKARYOTIC TRANSLATION INITIATION FACTOR 2 SUBUNIT 3 FAMILY MEMBER"/>
    <property type="match status" value="1"/>
</dbReference>
<keyword evidence="11" id="KW-1185">Reference proteome</keyword>
<dbReference type="EMBL" id="KI546166">
    <property type="protein sequence ID" value="EST42023.1"/>
    <property type="molecule type" value="Genomic_DNA"/>
</dbReference>
<reference evidence="10" key="2">
    <citation type="submission" date="2020-12" db="EMBL/GenBank/DDBJ databases">
        <title>New Spironucleus salmonicida genome in near-complete chromosomes.</title>
        <authorList>
            <person name="Xu F."/>
            <person name="Kurt Z."/>
            <person name="Jimenez-Gonzalez A."/>
            <person name="Astvaldsson A."/>
            <person name="Andersson J.O."/>
            <person name="Svard S.G."/>
        </authorList>
    </citation>
    <scope>NUCLEOTIDE SEQUENCE</scope>
    <source>
        <strain evidence="10">ATCC 50377</strain>
    </source>
</reference>
<dbReference type="EC" id="3.6.5.3" evidence="1"/>
<dbReference type="SUPFAM" id="SSF50447">
    <property type="entry name" value="Translation proteins"/>
    <property type="match status" value="1"/>
</dbReference>
<dbReference type="FunFam" id="2.40.30.10:FF:000009">
    <property type="entry name" value="Eukaryotic translation initiation factor 2 subunit gamma"/>
    <property type="match status" value="1"/>
</dbReference>
<keyword evidence="3" id="KW-0547">Nucleotide-binding</keyword>
<dbReference type="GO" id="GO:0003924">
    <property type="term" value="F:GTPase activity"/>
    <property type="evidence" value="ECO:0007669"/>
    <property type="project" value="InterPro"/>
</dbReference>
<evidence type="ECO:0000313" key="9">
    <source>
        <dbReference type="EMBL" id="EST42023.1"/>
    </source>
</evidence>
<name>V6LCP3_9EUKA</name>
<dbReference type="InterPro" id="IPR044127">
    <property type="entry name" value="eIF2g_dom_2"/>
</dbReference>
<evidence type="ECO:0000256" key="2">
    <source>
        <dbReference type="ARBA" id="ARBA00022540"/>
    </source>
</evidence>
<dbReference type="NCBIfam" id="NF003077">
    <property type="entry name" value="PRK04000.1"/>
    <property type="match status" value="1"/>
</dbReference>
<dbReference type="PANTHER" id="PTHR42854:SF3">
    <property type="entry name" value="EUKARYOTIC TRANSLATION INITIATION FACTOR 2 SUBUNIT 3-RELATED"/>
    <property type="match status" value="1"/>
</dbReference>
<dbReference type="PROSITE" id="PS51722">
    <property type="entry name" value="G_TR_2"/>
    <property type="match status" value="1"/>
</dbReference>
<evidence type="ECO:0000256" key="7">
    <source>
        <dbReference type="ARBA" id="ARBA00048107"/>
    </source>
</evidence>
<organism evidence="9">
    <name type="scientific">Spironucleus salmonicida</name>
    <dbReference type="NCBI Taxonomy" id="348837"/>
    <lineage>
        <taxon>Eukaryota</taxon>
        <taxon>Metamonada</taxon>
        <taxon>Diplomonadida</taxon>
        <taxon>Hexamitidae</taxon>
        <taxon>Hexamitinae</taxon>
        <taxon>Spironucleus</taxon>
    </lineage>
</organism>
<dbReference type="EMBL" id="AUWU02000003">
    <property type="protein sequence ID" value="KAH0574871.1"/>
    <property type="molecule type" value="Genomic_DNA"/>
</dbReference>
<dbReference type="InterPro" id="IPR000795">
    <property type="entry name" value="T_Tr_GTP-bd_dom"/>
</dbReference>
<proteinExistence type="predicted"/>
<protein>
    <recommendedName>
        <fullName evidence="1">protein-synthesizing GTPase</fullName>
        <ecNumber evidence="1">3.6.5.3</ecNumber>
    </recommendedName>
</protein>
<evidence type="ECO:0000256" key="4">
    <source>
        <dbReference type="ARBA" id="ARBA00022801"/>
    </source>
</evidence>
<dbReference type="CDD" id="cd03688">
    <property type="entry name" value="eIF2_gamma_II"/>
    <property type="match status" value="1"/>
</dbReference>
<gene>
    <name evidence="9" type="ORF">SS50377_18330</name>
    <name evidence="10" type="ORF">SS50377_22486</name>
</gene>
<evidence type="ECO:0000256" key="5">
    <source>
        <dbReference type="ARBA" id="ARBA00022917"/>
    </source>
</evidence>
<evidence type="ECO:0000259" key="8">
    <source>
        <dbReference type="PROSITE" id="PS51722"/>
    </source>
</evidence>
<reference evidence="9 10" key="1">
    <citation type="journal article" date="2014" name="PLoS Genet.">
        <title>The Genome of Spironucleus salmonicida Highlights a Fish Pathogen Adapted to Fluctuating Environments.</title>
        <authorList>
            <person name="Xu F."/>
            <person name="Jerlstrom-Hultqvist J."/>
            <person name="Einarsson E."/>
            <person name="Astvaldsson A."/>
            <person name="Svard S.G."/>
            <person name="Andersson J.O."/>
        </authorList>
    </citation>
    <scope>NUCLEOTIDE SEQUENCE</scope>
    <source>
        <strain evidence="10">ATCC 50377</strain>
    </source>
</reference>
<dbReference type="Proteomes" id="UP000018208">
    <property type="component" value="Unassembled WGS sequence"/>
</dbReference>
<dbReference type="GO" id="GO:0003743">
    <property type="term" value="F:translation initiation factor activity"/>
    <property type="evidence" value="ECO:0007669"/>
    <property type="project" value="UniProtKB-KW"/>
</dbReference>
<dbReference type="SUPFAM" id="SSF52540">
    <property type="entry name" value="P-loop containing nucleoside triphosphate hydrolases"/>
    <property type="match status" value="1"/>
</dbReference>
<dbReference type="PRINTS" id="PR00315">
    <property type="entry name" value="ELONGATNFCT"/>
</dbReference>
<keyword evidence="4" id="KW-0378">Hydrolase</keyword>
<dbReference type="Gene3D" id="3.40.50.300">
    <property type="entry name" value="P-loop containing nucleotide triphosphate hydrolases"/>
    <property type="match status" value="1"/>
</dbReference>
<keyword evidence="5" id="KW-0648">Protein biosynthesis</keyword>
<evidence type="ECO:0000256" key="1">
    <source>
        <dbReference type="ARBA" id="ARBA00011986"/>
    </source>
</evidence>
<dbReference type="Gene3D" id="2.40.30.10">
    <property type="entry name" value="Translation factors"/>
    <property type="match status" value="2"/>
</dbReference>
<evidence type="ECO:0000256" key="6">
    <source>
        <dbReference type="ARBA" id="ARBA00023134"/>
    </source>
</evidence>
<dbReference type="VEuPathDB" id="GiardiaDB:SS50377_22486"/>
<evidence type="ECO:0000256" key="3">
    <source>
        <dbReference type="ARBA" id="ARBA00022741"/>
    </source>
</evidence>
<comment type="catalytic activity">
    <reaction evidence="7">
        <text>GTP + H2O = GDP + phosphate + H(+)</text>
        <dbReference type="Rhea" id="RHEA:19669"/>
        <dbReference type="ChEBI" id="CHEBI:15377"/>
        <dbReference type="ChEBI" id="CHEBI:15378"/>
        <dbReference type="ChEBI" id="CHEBI:37565"/>
        <dbReference type="ChEBI" id="CHEBI:43474"/>
        <dbReference type="ChEBI" id="CHEBI:58189"/>
        <dbReference type="EC" id="3.6.5.3"/>
    </reaction>
</comment>
<dbReference type="Pfam" id="PF00009">
    <property type="entry name" value="GTP_EFTU"/>
    <property type="match status" value="1"/>
</dbReference>
<evidence type="ECO:0000313" key="10">
    <source>
        <dbReference type="EMBL" id="KAH0574871.1"/>
    </source>
</evidence>
<dbReference type="GO" id="GO:0005850">
    <property type="term" value="C:eukaryotic translation initiation factor 2 complex"/>
    <property type="evidence" value="ECO:0007669"/>
    <property type="project" value="TreeGrafter"/>
</dbReference>
<dbReference type="GO" id="GO:0005525">
    <property type="term" value="F:GTP binding"/>
    <property type="evidence" value="ECO:0007669"/>
    <property type="project" value="UniProtKB-KW"/>
</dbReference>
<dbReference type="InterPro" id="IPR027417">
    <property type="entry name" value="P-loop_NTPase"/>
</dbReference>
<dbReference type="InterPro" id="IPR009000">
    <property type="entry name" value="Transl_B-barrel_sf"/>
</dbReference>
<dbReference type="OrthoDB" id="1045173at2759"/>
<dbReference type="AlphaFoldDB" id="V6LCP3"/>
<dbReference type="GO" id="GO:0000049">
    <property type="term" value="F:tRNA binding"/>
    <property type="evidence" value="ECO:0007669"/>
    <property type="project" value="InterPro"/>
</dbReference>
<sequence>MPLHPTNLPDQTAPVSEIHPLHPQITARQATLNIGTIGHVAHGKSSLCRSLSGVNTVRFESEKEHNVTIRLGYANCKIFTCESCPEPHNVFSFNSAAADPKCPNCKQILSLTRHISIIDCPGHDEYMTTMLSGAAIMDGTILLVAGNEQCPQSQTVEHLQAIAIQGDKPVVICQNKIDLIAGQVNAAEQNMEQITNFVKGTIAEKAPIIPTSAVRGLNVDMIAYHLSKIPIPDRKLDQSPIFTIIRSFDVNKSGSKPENLSGGVVGGTLSQGILKIGDIVEIRPGIIEIDGDNIKCYPLKTKIVSLKTEDNELNYAIPGGLIAVGTLLDPSITKSDRLVGQVLGIPGSLPPIMRRLKISFHELQTSIIPTGFMALTQEIFQIDQSILLTVSGCNSTAKIESVNFEGGKIQFVVNLTDKPVCVGFGTYVAVSVKNAKLQSRNWRLIGYGVIVNDEEIYKEVFIVDENEVK</sequence>